<sequence>PPETLLKSAKEDFDSFQPKTDVSSEPKSESKDALTEETEDISKSQDAELISEDAEPEPSDSDAQDDDIDDDDSSELLHNQSDSDFEPREPLQLPLETQTPGLDVGHEEPAKTEQNDTDIPLQTPEKTLEDDNSSTFKDALKTEHESETKESESLQELTKESLSAADVEEQAGFEVTHAQSEDEAVDDKITESSSDARKDIPSELELETHTESEKPQPALNVSEITEEHDPKKMENVKDLPPKASMNKNENANVNIANDPQDALTNTSETVNKSADEDEKLKEELVTESPETAAPLEQTDEQIDKVKNELVDLLKNTLESEQQSPEDEEDVNEDAEELLEDENALLLSSKSHLTEDLHKPKENQQPEGDELLESQQNENDTKQEKEPEYSDSVLRLTILRDHLKDEDMEHMQKYFGLKNLFKIEAMFSDLDLEMKSARELQTDTEEIERTLDQIMEASENSILDATEDILNERDRKSQEHGKQKEPEIYDVEAAILDGFQEIIFALRQKYSAASDSEPL</sequence>
<keyword evidence="3" id="KW-1185">Reference proteome</keyword>
<name>A0ABD0NUR5_CIRMR</name>
<organism evidence="2 3">
    <name type="scientific">Cirrhinus mrigala</name>
    <name type="common">Mrigala</name>
    <dbReference type="NCBI Taxonomy" id="683832"/>
    <lineage>
        <taxon>Eukaryota</taxon>
        <taxon>Metazoa</taxon>
        <taxon>Chordata</taxon>
        <taxon>Craniata</taxon>
        <taxon>Vertebrata</taxon>
        <taxon>Euteleostomi</taxon>
        <taxon>Actinopterygii</taxon>
        <taxon>Neopterygii</taxon>
        <taxon>Teleostei</taxon>
        <taxon>Ostariophysi</taxon>
        <taxon>Cypriniformes</taxon>
        <taxon>Cyprinidae</taxon>
        <taxon>Labeoninae</taxon>
        <taxon>Labeonini</taxon>
        <taxon>Cirrhinus</taxon>
    </lineage>
</organism>
<dbReference type="EMBL" id="JAMKFB020000020">
    <property type="protein sequence ID" value="KAL0165255.1"/>
    <property type="molecule type" value="Genomic_DNA"/>
</dbReference>
<feature type="compositionally biased region" description="Low complexity" evidence="1">
    <location>
        <begin position="246"/>
        <end position="257"/>
    </location>
</feature>
<evidence type="ECO:0000256" key="1">
    <source>
        <dbReference type="SAM" id="MobiDB-lite"/>
    </source>
</evidence>
<accession>A0ABD0NUR5</accession>
<feature type="compositionally biased region" description="Basic and acidic residues" evidence="1">
    <location>
        <begin position="225"/>
        <end position="240"/>
    </location>
</feature>
<feature type="compositionally biased region" description="Basic and acidic residues" evidence="1">
    <location>
        <begin position="22"/>
        <end position="46"/>
    </location>
</feature>
<proteinExistence type="predicted"/>
<protein>
    <submittedName>
        <fullName evidence="2">Uncharacterized protein</fullName>
    </submittedName>
</protein>
<dbReference type="Proteomes" id="UP001529510">
    <property type="component" value="Unassembled WGS sequence"/>
</dbReference>
<feature type="compositionally biased region" description="Acidic residues" evidence="1">
    <location>
        <begin position="323"/>
        <end position="342"/>
    </location>
</feature>
<feature type="compositionally biased region" description="Basic and acidic residues" evidence="1">
    <location>
        <begin position="378"/>
        <end position="387"/>
    </location>
</feature>
<feature type="compositionally biased region" description="Basic and acidic residues" evidence="1">
    <location>
        <begin position="301"/>
        <end position="311"/>
    </location>
</feature>
<feature type="compositionally biased region" description="Basic and acidic residues" evidence="1">
    <location>
        <begin position="351"/>
        <end position="363"/>
    </location>
</feature>
<feature type="compositionally biased region" description="Basic and acidic residues" evidence="1">
    <location>
        <begin position="186"/>
        <end position="214"/>
    </location>
</feature>
<evidence type="ECO:0000313" key="2">
    <source>
        <dbReference type="EMBL" id="KAL0165255.1"/>
    </source>
</evidence>
<dbReference type="AlphaFoldDB" id="A0ABD0NUR5"/>
<feature type="compositionally biased region" description="Acidic residues" evidence="1">
    <location>
        <begin position="49"/>
        <end position="74"/>
    </location>
</feature>
<evidence type="ECO:0000313" key="3">
    <source>
        <dbReference type="Proteomes" id="UP001529510"/>
    </source>
</evidence>
<reference evidence="2 3" key="1">
    <citation type="submission" date="2024-05" db="EMBL/GenBank/DDBJ databases">
        <title>Genome sequencing and assembly of Indian major carp, Cirrhinus mrigala (Hamilton, 1822).</title>
        <authorList>
            <person name="Mohindra V."/>
            <person name="Chowdhury L.M."/>
            <person name="Lal K."/>
            <person name="Jena J.K."/>
        </authorList>
    </citation>
    <scope>NUCLEOTIDE SEQUENCE [LARGE SCALE GENOMIC DNA]</scope>
    <source>
        <strain evidence="2">CM1030</strain>
        <tissue evidence="2">Blood</tissue>
    </source>
</reference>
<feature type="non-terminal residue" evidence="2">
    <location>
        <position position="518"/>
    </location>
</feature>
<feature type="compositionally biased region" description="Basic and acidic residues" evidence="1">
    <location>
        <begin position="104"/>
        <end position="114"/>
    </location>
</feature>
<feature type="compositionally biased region" description="Basic and acidic residues" evidence="1">
    <location>
        <begin position="138"/>
        <end position="152"/>
    </location>
</feature>
<feature type="region of interest" description="Disordered" evidence="1">
    <location>
        <begin position="1"/>
        <end position="388"/>
    </location>
</feature>
<feature type="non-terminal residue" evidence="2">
    <location>
        <position position="1"/>
    </location>
</feature>
<feature type="compositionally biased region" description="Polar residues" evidence="1">
    <location>
        <begin position="262"/>
        <end position="272"/>
    </location>
</feature>
<gene>
    <name evidence="2" type="ORF">M9458_041008</name>
</gene>
<comment type="caution">
    <text evidence="2">The sequence shown here is derived from an EMBL/GenBank/DDBJ whole genome shotgun (WGS) entry which is preliminary data.</text>
</comment>